<dbReference type="InterPro" id="IPR011006">
    <property type="entry name" value="CheY-like_superfamily"/>
</dbReference>
<evidence type="ECO:0000256" key="1">
    <source>
        <dbReference type="ARBA" id="ARBA00000085"/>
    </source>
</evidence>
<dbReference type="InterPro" id="IPR036097">
    <property type="entry name" value="HisK_dim/P_sf"/>
</dbReference>
<dbReference type="PROSITE" id="PS50110">
    <property type="entry name" value="RESPONSE_REGULATORY"/>
    <property type="match status" value="1"/>
</dbReference>
<evidence type="ECO:0000256" key="4">
    <source>
        <dbReference type="PROSITE-ProRule" id="PRU00169"/>
    </source>
</evidence>
<feature type="domain" description="PAC" evidence="8">
    <location>
        <begin position="233"/>
        <end position="285"/>
    </location>
</feature>
<dbReference type="PROSITE" id="PS50112">
    <property type="entry name" value="PAS"/>
    <property type="match status" value="1"/>
</dbReference>
<dbReference type="Gene3D" id="3.40.50.2300">
    <property type="match status" value="1"/>
</dbReference>
<name>A0A3A8K0J7_9BACT</name>
<dbReference type="Pfam" id="PF00989">
    <property type="entry name" value="PAS"/>
    <property type="match status" value="1"/>
</dbReference>
<feature type="modified residue" description="4-aspartylphosphate" evidence="4">
    <location>
        <position position="76"/>
    </location>
</feature>
<gene>
    <name evidence="9" type="ORF">D7X32_19130</name>
</gene>
<dbReference type="Gene3D" id="3.30.565.10">
    <property type="entry name" value="Histidine kinase-like ATPase, C-terminal domain"/>
    <property type="match status" value="1"/>
</dbReference>
<feature type="domain" description="PAS" evidence="7">
    <location>
        <begin position="155"/>
        <end position="228"/>
    </location>
</feature>
<dbReference type="CDD" id="cd17574">
    <property type="entry name" value="REC_OmpR"/>
    <property type="match status" value="1"/>
</dbReference>
<accession>A0A3A8K0J7</accession>
<dbReference type="Pfam" id="PF00072">
    <property type="entry name" value="Response_reg"/>
    <property type="match status" value="1"/>
</dbReference>
<reference evidence="10" key="1">
    <citation type="submission" date="2018-09" db="EMBL/GenBank/DDBJ databases">
        <authorList>
            <person name="Livingstone P.G."/>
            <person name="Whitworth D.E."/>
        </authorList>
    </citation>
    <scope>NUCLEOTIDE SEQUENCE [LARGE SCALE GENOMIC DNA]</scope>
    <source>
        <strain evidence="10">CA043D</strain>
    </source>
</reference>
<dbReference type="NCBIfam" id="TIGR00229">
    <property type="entry name" value="sensory_box"/>
    <property type="match status" value="2"/>
</dbReference>
<dbReference type="InterPro" id="IPR005467">
    <property type="entry name" value="His_kinase_dom"/>
</dbReference>
<comment type="catalytic activity">
    <reaction evidence="1">
        <text>ATP + protein L-histidine = ADP + protein N-phospho-L-histidine.</text>
        <dbReference type="EC" id="2.7.13.3"/>
    </reaction>
</comment>
<dbReference type="InterPro" id="IPR004358">
    <property type="entry name" value="Sig_transdc_His_kin-like_C"/>
</dbReference>
<dbReference type="SUPFAM" id="SSF55785">
    <property type="entry name" value="PYP-like sensor domain (PAS domain)"/>
    <property type="match status" value="2"/>
</dbReference>
<dbReference type="Gene3D" id="1.10.287.130">
    <property type="match status" value="1"/>
</dbReference>
<evidence type="ECO:0000259" key="6">
    <source>
        <dbReference type="PROSITE" id="PS50110"/>
    </source>
</evidence>
<dbReference type="AlphaFoldDB" id="A0A3A8K0J7"/>
<dbReference type="Pfam" id="PF08448">
    <property type="entry name" value="PAS_4"/>
    <property type="match status" value="1"/>
</dbReference>
<dbReference type="SUPFAM" id="SSF47384">
    <property type="entry name" value="Homodimeric domain of signal transducing histidine kinase"/>
    <property type="match status" value="1"/>
</dbReference>
<dbReference type="SUPFAM" id="SSF55874">
    <property type="entry name" value="ATPase domain of HSP90 chaperone/DNA topoisomerase II/histidine kinase"/>
    <property type="match status" value="1"/>
</dbReference>
<keyword evidence="10" id="KW-1185">Reference proteome</keyword>
<feature type="domain" description="Response regulatory" evidence="6">
    <location>
        <begin position="27"/>
        <end position="143"/>
    </location>
</feature>
<dbReference type="CDD" id="cd00082">
    <property type="entry name" value="HisKA"/>
    <property type="match status" value="1"/>
</dbReference>
<protein>
    <recommendedName>
        <fullName evidence="2">histidine kinase</fullName>
        <ecNumber evidence="2">2.7.13.3</ecNumber>
    </recommendedName>
</protein>
<dbReference type="InterPro" id="IPR000014">
    <property type="entry name" value="PAS"/>
</dbReference>
<dbReference type="InterPro" id="IPR013656">
    <property type="entry name" value="PAS_4"/>
</dbReference>
<dbReference type="InterPro" id="IPR013767">
    <property type="entry name" value="PAS_fold"/>
</dbReference>
<dbReference type="EMBL" id="RAWE01000065">
    <property type="protein sequence ID" value="RKH01778.1"/>
    <property type="molecule type" value="Genomic_DNA"/>
</dbReference>
<dbReference type="InterPro" id="IPR035965">
    <property type="entry name" value="PAS-like_dom_sf"/>
</dbReference>
<dbReference type="CDD" id="cd00130">
    <property type="entry name" value="PAS"/>
    <property type="match status" value="2"/>
</dbReference>
<dbReference type="SMART" id="SM00388">
    <property type="entry name" value="HisKA"/>
    <property type="match status" value="1"/>
</dbReference>
<dbReference type="PANTHER" id="PTHR43547:SF2">
    <property type="entry name" value="HYBRID SIGNAL TRANSDUCTION HISTIDINE KINASE C"/>
    <property type="match status" value="1"/>
</dbReference>
<evidence type="ECO:0000313" key="10">
    <source>
        <dbReference type="Proteomes" id="UP000268313"/>
    </source>
</evidence>
<dbReference type="EC" id="2.7.13.3" evidence="2"/>
<dbReference type="InterPro" id="IPR003594">
    <property type="entry name" value="HATPase_dom"/>
</dbReference>
<dbReference type="SUPFAM" id="SSF52172">
    <property type="entry name" value="CheY-like"/>
    <property type="match status" value="1"/>
</dbReference>
<dbReference type="SMART" id="SM00091">
    <property type="entry name" value="PAS"/>
    <property type="match status" value="2"/>
</dbReference>
<dbReference type="Pfam" id="PF02518">
    <property type="entry name" value="HATPase_c"/>
    <property type="match status" value="1"/>
</dbReference>
<dbReference type="PROSITE" id="PS50113">
    <property type="entry name" value="PAC"/>
    <property type="match status" value="1"/>
</dbReference>
<evidence type="ECO:0000256" key="3">
    <source>
        <dbReference type="ARBA" id="ARBA00022553"/>
    </source>
</evidence>
<dbReference type="Gene3D" id="3.30.450.20">
    <property type="entry name" value="PAS domain"/>
    <property type="match status" value="2"/>
</dbReference>
<dbReference type="InterPro" id="IPR036890">
    <property type="entry name" value="HATPase_C_sf"/>
</dbReference>
<evidence type="ECO:0000259" key="7">
    <source>
        <dbReference type="PROSITE" id="PS50112"/>
    </source>
</evidence>
<dbReference type="GO" id="GO:0006355">
    <property type="term" value="P:regulation of DNA-templated transcription"/>
    <property type="evidence" value="ECO:0007669"/>
    <property type="project" value="InterPro"/>
</dbReference>
<dbReference type="SMART" id="SM00387">
    <property type="entry name" value="HATPase_c"/>
    <property type="match status" value="1"/>
</dbReference>
<feature type="domain" description="Histidine kinase" evidence="5">
    <location>
        <begin position="436"/>
        <end position="649"/>
    </location>
</feature>
<dbReference type="InterPro" id="IPR001789">
    <property type="entry name" value="Sig_transdc_resp-reg_receiver"/>
</dbReference>
<evidence type="ECO:0000256" key="2">
    <source>
        <dbReference type="ARBA" id="ARBA00012438"/>
    </source>
</evidence>
<dbReference type="PRINTS" id="PR00344">
    <property type="entry name" value="BCTRLSENSOR"/>
</dbReference>
<proteinExistence type="predicted"/>
<organism evidence="9 10">
    <name type="scientific">Corallococcus carmarthensis</name>
    <dbReference type="NCBI Taxonomy" id="2316728"/>
    <lineage>
        <taxon>Bacteria</taxon>
        <taxon>Pseudomonadati</taxon>
        <taxon>Myxococcota</taxon>
        <taxon>Myxococcia</taxon>
        <taxon>Myxococcales</taxon>
        <taxon>Cystobacterineae</taxon>
        <taxon>Myxococcaceae</taxon>
        <taxon>Corallococcus</taxon>
    </lineage>
</organism>
<dbReference type="PANTHER" id="PTHR43547">
    <property type="entry name" value="TWO-COMPONENT HISTIDINE KINASE"/>
    <property type="match status" value="1"/>
</dbReference>
<evidence type="ECO:0000313" key="9">
    <source>
        <dbReference type="EMBL" id="RKH01778.1"/>
    </source>
</evidence>
<evidence type="ECO:0000259" key="5">
    <source>
        <dbReference type="PROSITE" id="PS50109"/>
    </source>
</evidence>
<dbReference type="GO" id="GO:0000155">
    <property type="term" value="F:phosphorelay sensor kinase activity"/>
    <property type="evidence" value="ECO:0007669"/>
    <property type="project" value="InterPro"/>
</dbReference>
<dbReference type="PROSITE" id="PS50109">
    <property type="entry name" value="HIS_KIN"/>
    <property type="match status" value="1"/>
</dbReference>
<keyword evidence="3 4" id="KW-0597">Phosphoprotein</keyword>
<evidence type="ECO:0000259" key="8">
    <source>
        <dbReference type="PROSITE" id="PS50113"/>
    </source>
</evidence>
<sequence>MSTAAPFLLSTTAVSRPDPKAAAPAPRVWLVDDSPTQLARARELLSKHHTVETFSDAEQMLERLSLGQPPDVLLLDWQLPGISGLETCTYVREHHDNVALPILMLSSRGTHDDFTEGLQAGANDYVAKPFHDAELLARVDSLLRVRAQGERLREREAYLATTLSSIGDAVITTDRAGRVVFLNPVAERITGWSTLDAQQRPVAEVVRIIDAVTREPVSSPVERALAVGTVQGLARPTLLIRRDGTEVPIEDSAAPIRTGPQVISGAVLIFRDVTEQTQVRLRNEALTEQLRTSEAEQATLLDAIPALVSFVSADERYGRVNKAYEDWFGISQDLLRGQQVRDVIGEAAYSMLGPFVKRGLAGESFTFEQHDVPYRLGGKRDVKVSFIAHREPGQPVAGYVALLQDITARRKLEQERELHARRLQQQAEFEQQLIGIVSHDLRNPLSAILLGTERLKRQEVLVPNVSRTVDRIHASASRAVRLVKELLDFTQARLGGGIRIGRGPMDLHALSRTAVEEVEEAHPAARVEVVASGDGQGAWDADRLSQVLQNLVTNAVKYGQPGSPIQVATHGDSTQVTLRVHNEGAPIAPERLPDLFQPLQRGTHPVDLASRSVGLGLFIVKSIVDAHQGHIDVRSAAGEGTTFTVTLPR</sequence>
<dbReference type="Proteomes" id="UP000268313">
    <property type="component" value="Unassembled WGS sequence"/>
</dbReference>
<comment type="caution">
    <text evidence="9">The sequence shown here is derived from an EMBL/GenBank/DDBJ whole genome shotgun (WGS) entry which is preliminary data.</text>
</comment>
<dbReference type="InterPro" id="IPR003661">
    <property type="entry name" value="HisK_dim/P_dom"/>
</dbReference>
<dbReference type="InterPro" id="IPR000700">
    <property type="entry name" value="PAS-assoc_C"/>
</dbReference>
<dbReference type="SMART" id="SM00448">
    <property type="entry name" value="REC"/>
    <property type="match status" value="1"/>
</dbReference>
<dbReference type="Pfam" id="PF00512">
    <property type="entry name" value="HisKA"/>
    <property type="match status" value="1"/>
</dbReference>